<dbReference type="Proteomes" id="UP000012174">
    <property type="component" value="Unassembled WGS sequence"/>
</dbReference>
<dbReference type="OMA" id="VPEMMGY"/>
<name>M7SZA9_EUTLA</name>
<proteinExistence type="inferred from homology"/>
<dbReference type="EMBL" id="KB705551">
    <property type="protein sequence ID" value="EMR71964.1"/>
    <property type="molecule type" value="Genomic_DNA"/>
</dbReference>
<dbReference type="InterPro" id="IPR036396">
    <property type="entry name" value="Cyt_P450_sf"/>
</dbReference>
<protein>
    <submittedName>
        <fullName evidence="8">Putative cytochrome p450 protein</fullName>
    </submittedName>
</protein>
<keyword evidence="3 6" id="KW-0349">Heme</keyword>
<dbReference type="Gene3D" id="1.10.630.10">
    <property type="entry name" value="Cytochrome P450"/>
    <property type="match status" value="1"/>
</dbReference>
<reference evidence="9" key="1">
    <citation type="journal article" date="2013" name="Genome Announc.">
        <title>Draft genome sequence of the grapevine dieback fungus Eutypa lata UCR-EL1.</title>
        <authorList>
            <person name="Blanco-Ulate B."/>
            <person name="Rolshausen P.E."/>
            <person name="Cantu D."/>
        </authorList>
    </citation>
    <scope>NUCLEOTIDE SEQUENCE [LARGE SCALE GENOMIC DNA]</scope>
    <source>
        <strain evidence="9">UCR-EL1</strain>
    </source>
</reference>
<feature type="transmembrane region" description="Helical" evidence="7">
    <location>
        <begin position="6"/>
        <end position="25"/>
    </location>
</feature>
<evidence type="ECO:0000313" key="9">
    <source>
        <dbReference type="Proteomes" id="UP000012174"/>
    </source>
</evidence>
<accession>M7SZA9</accession>
<comment type="similarity">
    <text evidence="2 6">Belongs to the cytochrome P450 family.</text>
</comment>
<keyword evidence="6" id="KW-0560">Oxidoreductase</keyword>
<dbReference type="GO" id="GO:0020037">
    <property type="term" value="F:heme binding"/>
    <property type="evidence" value="ECO:0007669"/>
    <property type="project" value="InterPro"/>
</dbReference>
<dbReference type="AlphaFoldDB" id="M7SZA9"/>
<keyword evidence="5 6" id="KW-0408">Iron</keyword>
<dbReference type="InterPro" id="IPR017972">
    <property type="entry name" value="Cyt_P450_CS"/>
</dbReference>
<dbReference type="PANTHER" id="PTHR24305">
    <property type="entry name" value="CYTOCHROME P450"/>
    <property type="match status" value="1"/>
</dbReference>
<evidence type="ECO:0000313" key="8">
    <source>
        <dbReference type="EMBL" id="EMR71964.1"/>
    </source>
</evidence>
<dbReference type="InterPro" id="IPR001128">
    <property type="entry name" value="Cyt_P450"/>
</dbReference>
<organism evidence="8 9">
    <name type="scientific">Eutypa lata (strain UCR-EL1)</name>
    <name type="common">Grapevine dieback disease fungus</name>
    <name type="synonym">Eutypa armeniacae</name>
    <dbReference type="NCBI Taxonomy" id="1287681"/>
    <lineage>
        <taxon>Eukaryota</taxon>
        <taxon>Fungi</taxon>
        <taxon>Dikarya</taxon>
        <taxon>Ascomycota</taxon>
        <taxon>Pezizomycotina</taxon>
        <taxon>Sordariomycetes</taxon>
        <taxon>Xylariomycetidae</taxon>
        <taxon>Xylariales</taxon>
        <taxon>Diatrypaceae</taxon>
        <taxon>Eutypa</taxon>
    </lineage>
</organism>
<dbReference type="GO" id="GO:0005506">
    <property type="term" value="F:iron ion binding"/>
    <property type="evidence" value="ECO:0007669"/>
    <property type="project" value="InterPro"/>
</dbReference>
<evidence type="ECO:0000256" key="2">
    <source>
        <dbReference type="ARBA" id="ARBA00010617"/>
    </source>
</evidence>
<evidence type="ECO:0000256" key="3">
    <source>
        <dbReference type="ARBA" id="ARBA00022617"/>
    </source>
</evidence>
<sequence length="560" mass="62245">MGITLFSVEGAFVSSVFIVVLYVAYRAVLPKPLPGIPYNREAANSLLGDIPEMMRYVLRTKRIFCWLTSFTARHQSPIVQVFIKPMTLPWVVVTDPFESQDILLRRTKEFDRSGFFGEIIGGILPEQHIQFLSTDARFKDSRILINHLMAPTFISQVSAPDVYKSVCTLIKVWQAKYAALDSIFASSFGLPEPESITINRLEAVKQWVPEVPENIDQPVPFPEGRIPEIFAAVLTLTNSLTDTQLSPAPVFTSWVIGKLPYMRKATAIKNQYIRNKVSESVRLIESGDTNPRSALHSVLLREKAVAEKDGRKPDYYKNVIVDEFFGLVAAGHDTTASAVAWGVKLLSGSDNARVQDILRTALRTELAQAARERRAPTYQELAGAHVPYLDAVVEEVLRHANTVSFVARRAQEDTTVLGCRIPRGTDVFMVANGAGYLTPNMRIDDAMRSPGARSGGKALTGLWDDDGVAAFEPKRWLKVNPDTGVETFDPMAGPTLAFGLGPRGCFGKRLALQALRIEFALILWHFKLREVPDALAGYEGVQKFAREPARCYVRLENAGF</sequence>
<keyword evidence="4 6" id="KW-0479">Metal-binding</keyword>
<keyword evidence="9" id="KW-1185">Reference proteome</keyword>
<dbReference type="SUPFAM" id="SSF48264">
    <property type="entry name" value="Cytochrome P450"/>
    <property type="match status" value="1"/>
</dbReference>
<evidence type="ECO:0000256" key="6">
    <source>
        <dbReference type="RuleBase" id="RU000461"/>
    </source>
</evidence>
<dbReference type="HOGENOM" id="CLU_025001_1_0_1"/>
<dbReference type="OrthoDB" id="1470350at2759"/>
<evidence type="ECO:0000256" key="1">
    <source>
        <dbReference type="ARBA" id="ARBA00001971"/>
    </source>
</evidence>
<dbReference type="GO" id="GO:0016705">
    <property type="term" value="F:oxidoreductase activity, acting on paired donors, with incorporation or reduction of molecular oxygen"/>
    <property type="evidence" value="ECO:0007669"/>
    <property type="project" value="InterPro"/>
</dbReference>
<dbReference type="InterPro" id="IPR050121">
    <property type="entry name" value="Cytochrome_P450_monoxygenase"/>
</dbReference>
<keyword evidence="6" id="KW-0503">Monooxygenase</keyword>
<evidence type="ECO:0000256" key="4">
    <source>
        <dbReference type="ARBA" id="ARBA00022723"/>
    </source>
</evidence>
<dbReference type="PANTHER" id="PTHR24305:SF232">
    <property type="entry name" value="P450, PUTATIVE (EUROFUNG)-RELATED"/>
    <property type="match status" value="1"/>
</dbReference>
<dbReference type="Pfam" id="PF00067">
    <property type="entry name" value="p450"/>
    <property type="match status" value="2"/>
</dbReference>
<evidence type="ECO:0000256" key="7">
    <source>
        <dbReference type="SAM" id="Phobius"/>
    </source>
</evidence>
<keyword evidence="7" id="KW-0812">Transmembrane</keyword>
<dbReference type="GO" id="GO:0004497">
    <property type="term" value="F:monooxygenase activity"/>
    <property type="evidence" value="ECO:0007669"/>
    <property type="project" value="UniProtKB-KW"/>
</dbReference>
<comment type="cofactor">
    <cofactor evidence="1">
        <name>heme</name>
        <dbReference type="ChEBI" id="CHEBI:30413"/>
    </cofactor>
</comment>
<keyword evidence="7" id="KW-1133">Transmembrane helix</keyword>
<evidence type="ECO:0000256" key="5">
    <source>
        <dbReference type="ARBA" id="ARBA00023004"/>
    </source>
</evidence>
<keyword evidence="7" id="KW-0472">Membrane</keyword>
<dbReference type="eggNOG" id="KOG0157">
    <property type="taxonomic scope" value="Eukaryota"/>
</dbReference>
<dbReference type="PRINTS" id="PR00385">
    <property type="entry name" value="P450"/>
</dbReference>
<dbReference type="PROSITE" id="PS00086">
    <property type="entry name" value="CYTOCHROME_P450"/>
    <property type="match status" value="1"/>
</dbReference>
<gene>
    <name evidence="8" type="ORF">UCREL1_978</name>
</gene>
<dbReference type="KEGG" id="ela:UCREL1_978"/>